<dbReference type="RefSeq" id="NP_064007.1">
    <property type="nucleotide sequence ID" value="NC_002511.2"/>
</dbReference>
<organism evidence="1">
    <name type="scientific">Beta vulgaris subsp. vulgaris</name>
    <name type="common">Beet</name>
    <dbReference type="NCBI Taxonomy" id="3555"/>
    <lineage>
        <taxon>Eukaryota</taxon>
        <taxon>Viridiplantae</taxon>
        <taxon>Streptophyta</taxon>
        <taxon>Embryophyta</taxon>
        <taxon>Tracheophyta</taxon>
        <taxon>Spermatophyta</taxon>
        <taxon>Magnoliopsida</taxon>
        <taxon>eudicotyledons</taxon>
        <taxon>Gunneridae</taxon>
        <taxon>Pentapetalae</taxon>
        <taxon>Caryophyllales</taxon>
        <taxon>Chenopodiaceae</taxon>
        <taxon>Betoideae</taxon>
        <taxon>Beta</taxon>
    </lineage>
</organism>
<keyword evidence="1" id="KW-0496">Mitochondrion</keyword>
<gene>
    <name evidence="1" type="primary">orf104b</name>
</gene>
<dbReference type="GeneID" id="809497"/>
<dbReference type="EMBL" id="BA000009">
    <property type="protein sequence ID" value="BAA99319.1"/>
    <property type="molecule type" value="Genomic_DNA"/>
</dbReference>
<evidence type="ECO:0000313" key="1">
    <source>
        <dbReference type="EMBL" id="BAA99319.1"/>
    </source>
</evidence>
<accession>Q9MFC3</accession>
<dbReference type="AlphaFoldDB" id="Q9MFC3"/>
<proteinExistence type="predicted"/>
<name>Q9MFC3_BETVV</name>
<reference evidence="1" key="2">
    <citation type="journal article" date="2006" name="Mol. Genet. Genomics">
        <title>Patterns of partial RNA editing in mitochondrial genes of Beta vulgaris.</title>
        <authorList>
            <person name="Mower J.P."/>
            <person name="Palmer J.D."/>
        </authorList>
    </citation>
    <scope>NUCLEOTIDE SEQUENCE</scope>
</reference>
<reference evidence="1" key="1">
    <citation type="journal article" date="2000" name="Nucleic Acids Res.">
        <title>The complete nucleotide sequence of the mitochondrial genome of sugar beet (Beta vulgaris L.) reveals a novel gene for tRNACys(GCA).</title>
        <authorList>
            <person name="Kubo T."/>
            <person name="Nishizawa S."/>
            <person name="Sugawara A."/>
            <person name="Itchoda N."/>
            <person name="Estiati A."/>
            <person name="Mikami T."/>
        </authorList>
    </citation>
    <scope>NUCLEOTIDE SEQUENCE</scope>
</reference>
<dbReference type="KEGG" id="bvg:809497"/>
<protein>
    <submittedName>
        <fullName evidence="1">Orf104b protein</fullName>
    </submittedName>
</protein>
<sequence length="104" mass="11926">MDSGKQISDLNPTSFSCLPRKSYTRSFTQTSSCSGSHRCILPRSVILVDWEKFSYLISPLDMSLFVEQRDPLILNFNFSFRGYWQGKGSIHSKYVELVPPPPFL</sequence>
<geneLocation type="mitochondrion" evidence="1"/>